<comment type="caution">
    <text evidence="2">The sequence shown here is derived from an EMBL/GenBank/DDBJ whole genome shotgun (WGS) entry which is preliminary data.</text>
</comment>
<dbReference type="InterPro" id="IPR051927">
    <property type="entry name" value="Zn_Chap_cDPG_Synth"/>
</dbReference>
<keyword evidence="3" id="KW-1185">Reference proteome</keyword>
<dbReference type="InterPro" id="IPR027417">
    <property type="entry name" value="P-loop_NTPase"/>
</dbReference>
<evidence type="ECO:0000313" key="2">
    <source>
        <dbReference type="EMBL" id="NYE46829.1"/>
    </source>
</evidence>
<evidence type="ECO:0000259" key="1">
    <source>
        <dbReference type="SMART" id="SM00833"/>
    </source>
</evidence>
<dbReference type="AlphaFoldDB" id="A0A852TS37"/>
<dbReference type="Gene3D" id="3.40.50.300">
    <property type="entry name" value="P-loop containing nucleotide triphosphate hydrolases"/>
    <property type="match status" value="1"/>
</dbReference>
<reference evidence="2 3" key="1">
    <citation type="submission" date="2020-07" db="EMBL/GenBank/DDBJ databases">
        <title>Sequencing the genomes of 1000 actinobacteria strains.</title>
        <authorList>
            <person name="Klenk H.-P."/>
        </authorList>
    </citation>
    <scope>NUCLEOTIDE SEQUENCE [LARGE SCALE GENOMIC DNA]</scope>
    <source>
        <strain evidence="2 3">CXB654</strain>
    </source>
</reference>
<gene>
    <name evidence="2" type="ORF">HDA32_001949</name>
</gene>
<feature type="domain" description="CobW C-terminal" evidence="1">
    <location>
        <begin position="249"/>
        <end position="365"/>
    </location>
</feature>
<evidence type="ECO:0000313" key="3">
    <source>
        <dbReference type="Proteomes" id="UP000589036"/>
    </source>
</evidence>
<sequence>MTRPGTARVLIVAGLHGDARAHAVDQILLALPGAVAVHHDLTEIGRGVVHRVLRDRWGERDRSRIDLVHACVSCTLREDLAPLLVDLAERGEDRLHVVEAWDGVEPRAIAEAVTETVVNGRPVTRWLHLGAVLTAVDADRLVADLGTGDDMADRGLDIASEDDRTVAEVLARQIEYPTALTVHGGLRDPGAVGRCAAVLGQLNPAAVILPPERARLAALAEGSFDTAAAAARVDPTSAQPPDSCEAGEVRTLTWRRSRPMHPGRLHAALDDVVGTCLRSRGRFWLASRPDTMLVWDAAGGSLAMEPAGPWLASLPDAAWELVSEHRRTAAQLDWHPVAGDRCQCLSFTGVGLDVERLAAVLDSCLLTEAELAETREWNRADDPFAEVLDLDTAS</sequence>
<dbReference type="InterPro" id="IPR011629">
    <property type="entry name" value="CobW-like_C"/>
</dbReference>
<dbReference type="SMART" id="SM00833">
    <property type="entry name" value="CobW_C"/>
    <property type="match status" value="1"/>
</dbReference>
<dbReference type="EMBL" id="JACCCC010000001">
    <property type="protein sequence ID" value="NYE46829.1"/>
    <property type="molecule type" value="Genomic_DNA"/>
</dbReference>
<dbReference type="RefSeq" id="WP_179642873.1">
    <property type="nucleotide sequence ID" value="NZ_BAAAYY010000023.1"/>
</dbReference>
<dbReference type="PANTHER" id="PTHR43603">
    <property type="entry name" value="COBW DOMAIN-CONTAINING PROTEIN DDB_G0274527"/>
    <property type="match status" value="1"/>
</dbReference>
<organism evidence="2 3">
    <name type="scientific">Spinactinospora alkalitolerans</name>
    <dbReference type="NCBI Taxonomy" id="687207"/>
    <lineage>
        <taxon>Bacteria</taxon>
        <taxon>Bacillati</taxon>
        <taxon>Actinomycetota</taxon>
        <taxon>Actinomycetes</taxon>
        <taxon>Streptosporangiales</taxon>
        <taxon>Nocardiopsidaceae</taxon>
        <taxon>Spinactinospora</taxon>
    </lineage>
</organism>
<proteinExistence type="predicted"/>
<name>A0A852TS37_9ACTN</name>
<dbReference type="Proteomes" id="UP000589036">
    <property type="component" value="Unassembled WGS sequence"/>
</dbReference>
<dbReference type="PANTHER" id="PTHR43603:SF1">
    <property type="entry name" value="ZINC-REGULATED GTPASE METALLOPROTEIN ACTIVATOR 1"/>
    <property type="match status" value="1"/>
</dbReference>
<protein>
    <submittedName>
        <fullName evidence="2">G3E family GTPase</fullName>
    </submittedName>
</protein>
<dbReference type="SUPFAM" id="SSF90002">
    <property type="entry name" value="Hypothetical protein YjiA, C-terminal domain"/>
    <property type="match status" value="1"/>
</dbReference>
<dbReference type="Pfam" id="PF07683">
    <property type="entry name" value="CobW_C"/>
    <property type="match status" value="1"/>
</dbReference>
<accession>A0A852TS37</accession>